<reference evidence="1 2" key="1">
    <citation type="submission" date="2016-03" db="EMBL/GenBank/DDBJ databases">
        <title>Shallow-sea hydrothermal system.</title>
        <authorList>
            <person name="Tang K."/>
        </authorList>
    </citation>
    <scope>NUCLEOTIDE SEQUENCE [LARGE SCALE GENOMIC DNA]</scope>
    <source>
        <strain evidence="1 2">JLT9</strain>
    </source>
</reference>
<dbReference type="AlphaFoldDB" id="A0A1B1N9K5"/>
<name>A0A1B1N9K5_9MICO</name>
<dbReference type="EMBL" id="CP014989">
    <property type="protein sequence ID" value="ANS78106.1"/>
    <property type="molecule type" value="Genomic_DNA"/>
</dbReference>
<protein>
    <submittedName>
        <fullName evidence="1">Uncharacterized protein</fullName>
    </submittedName>
</protein>
<keyword evidence="2" id="KW-1185">Reference proteome</keyword>
<gene>
    <name evidence="1" type="ORF">SGUI_0710</name>
</gene>
<sequence>MHLVDGGQDDVMGFTRAQVIHDCLDAYEAHLDFLRTV</sequence>
<dbReference type="Proteomes" id="UP000092482">
    <property type="component" value="Chromosome"/>
</dbReference>
<dbReference type="KEGG" id="serj:SGUI_0710"/>
<organism evidence="1 2">
    <name type="scientific">Serinicoccus hydrothermalis</name>
    <dbReference type="NCBI Taxonomy" id="1758689"/>
    <lineage>
        <taxon>Bacteria</taxon>
        <taxon>Bacillati</taxon>
        <taxon>Actinomycetota</taxon>
        <taxon>Actinomycetes</taxon>
        <taxon>Micrococcales</taxon>
        <taxon>Ornithinimicrobiaceae</taxon>
        <taxon>Serinicoccus</taxon>
    </lineage>
</organism>
<accession>A0A1B1N9K5</accession>
<evidence type="ECO:0000313" key="1">
    <source>
        <dbReference type="EMBL" id="ANS78106.1"/>
    </source>
</evidence>
<evidence type="ECO:0000313" key="2">
    <source>
        <dbReference type="Proteomes" id="UP000092482"/>
    </source>
</evidence>
<dbReference type="STRING" id="1758689.SGUI_0710"/>
<proteinExistence type="predicted"/>